<dbReference type="PANTHER" id="PTHR43065:SF42">
    <property type="entry name" value="TWO-COMPONENT SENSOR PPRA"/>
    <property type="match status" value="1"/>
</dbReference>
<dbReference type="InterPro" id="IPR004358">
    <property type="entry name" value="Sig_transdc_His_kin-like_C"/>
</dbReference>
<feature type="domain" description="Histidine kinase" evidence="4">
    <location>
        <begin position="155"/>
        <end position="363"/>
    </location>
</feature>
<dbReference type="InterPro" id="IPR005467">
    <property type="entry name" value="His_kinase_dom"/>
</dbReference>
<dbReference type="Pfam" id="PF02518">
    <property type="entry name" value="HATPase_c"/>
    <property type="match status" value="1"/>
</dbReference>
<organism evidence="5 6">
    <name type="scientific">Sinomicrobium oceani</name>
    <dbReference type="NCBI Taxonomy" id="1150368"/>
    <lineage>
        <taxon>Bacteria</taxon>
        <taxon>Pseudomonadati</taxon>
        <taxon>Bacteroidota</taxon>
        <taxon>Flavobacteriia</taxon>
        <taxon>Flavobacteriales</taxon>
        <taxon>Flavobacteriaceae</taxon>
        <taxon>Sinomicrobium</taxon>
    </lineage>
</organism>
<reference evidence="5 6" key="1">
    <citation type="submission" date="2016-11" db="EMBL/GenBank/DDBJ databases">
        <authorList>
            <person name="Jaros S."/>
            <person name="Januszkiewicz K."/>
            <person name="Wedrychowicz H."/>
        </authorList>
    </citation>
    <scope>NUCLEOTIDE SEQUENCE [LARGE SCALE GENOMIC DNA]</scope>
    <source>
        <strain evidence="5 6">CGMCC 1.12145</strain>
    </source>
</reference>
<keyword evidence="5" id="KW-0418">Kinase</keyword>
<evidence type="ECO:0000256" key="1">
    <source>
        <dbReference type="ARBA" id="ARBA00000085"/>
    </source>
</evidence>
<dbReference type="InterPro" id="IPR036097">
    <property type="entry name" value="HisK_dim/P_sf"/>
</dbReference>
<dbReference type="PROSITE" id="PS50109">
    <property type="entry name" value="HIS_KIN"/>
    <property type="match status" value="1"/>
</dbReference>
<dbReference type="Pfam" id="PF00512">
    <property type="entry name" value="HisKA"/>
    <property type="match status" value="1"/>
</dbReference>
<dbReference type="PRINTS" id="PR00344">
    <property type="entry name" value="BCTRLSENSOR"/>
</dbReference>
<dbReference type="RefSeq" id="WP_072319386.1">
    <property type="nucleotide sequence ID" value="NZ_FPJE01000040.1"/>
</dbReference>
<evidence type="ECO:0000256" key="3">
    <source>
        <dbReference type="ARBA" id="ARBA00022553"/>
    </source>
</evidence>
<dbReference type="EC" id="2.7.13.3" evidence="2"/>
<dbReference type="SUPFAM" id="SSF55874">
    <property type="entry name" value="ATPase domain of HSP90 chaperone/DNA topoisomerase II/histidine kinase"/>
    <property type="match status" value="1"/>
</dbReference>
<gene>
    <name evidence="5" type="ORF">SAMN02927921_04167</name>
</gene>
<dbReference type="EMBL" id="FPJE01000040">
    <property type="protein sequence ID" value="SFW76838.1"/>
    <property type="molecule type" value="Genomic_DNA"/>
</dbReference>
<proteinExistence type="predicted"/>
<dbReference type="SUPFAM" id="SSF47384">
    <property type="entry name" value="Homodimeric domain of signal transducing histidine kinase"/>
    <property type="match status" value="1"/>
</dbReference>
<keyword evidence="6" id="KW-1185">Reference proteome</keyword>
<keyword evidence="5" id="KW-0808">Transferase</keyword>
<evidence type="ECO:0000313" key="5">
    <source>
        <dbReference type="EMBL" id="SFW76838.1"/>
    </source>
</evidence>
<dbReference type="PANTHER" id="PTHR43065">
    <property type="entry name" value="SENSOR HISTIDINE KINASE"/>
    <property type="match status" value="1"/>
</dbReference>
<sequence length="363" mass="41007">MDTIEDKLKERIKELTCLYEITSIIVNCDYDHPEISLDAIVHCLKRAWLFEKDTRVVIRTKEYALGDLLEEEELVAIRSVIKVFNRDEGWIEVGYPASRYSVTDFLEEEHKLLENVGLEVGNLLERKRIRESELAIKRQMERADRLNIMGEITAGIAHELNTPLTNILGFAELLESRMTDHDEIDDLNKIKENAIFCREVVKKLMFFTCEVPQVRRNVLLKPVVENVLKLLKPTFQNRRLTPVVVFGGEDIAVKVDEIQMTQVLFNLIMNAVYYSPVNGEIIIRAGENRNNVVLEIGDGGKGIPGTVGDKVFEPFFTTKPTGEGTGLGLSVVHGIITGHGGQIRHRAGKGGGTVFEIKLPKKQ</sequence>
<evidence type="ECO:0000256" key="2">
    <source>
        <dbReference type="ARBA" id="ARBA00012438"/>
    </source>
</evidence>
<name>A0A1K1RXR5_9FLAO</name>
<dbReference type="InterPro" id="IPR003661">
    <property type="entry name" value="HisK_dim/P_dom"/>
</dbReference>
<dbReference type="CDD" id="cd00082">
    <property type="entry name" value="HisKA"/>
    <property type="match status" value="1"/>
</dbReference>
<dbReference type="Gene3D" id="3.30.565.10">
    <property type="entry name" value="Histidine kinase-like ATPase, C-terminal domain"/>
    <property type="match status" value="1"/>
</dbReference>
<comment type="catalytic activity">
    <reaction evidence="1">
        <text>ATP + protein L-histidine = ADP + protein N-phospho-L-histidine.</text>
        <dbReference type="EC" id="2.7.13.3"/>
    </reaction>
</comment>
<dbReference type="OrthoDB" id="9806995at2"/>
<dbReference type="SMART" id="SM00387">
    <property type="entry name" value="HATPase_c"/>
    <property type="match status" value="1"/>
</dbReference>
<dbReference type="Gene3D" id="1.10.287.130">
    <property type="match status" value="1"/>
</dbReference>
<dbReference type="Proteomes" id="UP000182248">
    <property type="component" value="Unassembled WGS sequence"/>
</dbReference>
<evidence type="ECO:0000313" key="6">
    <source>
        <dbReference type="Proteomes" id="UP000182248"/>
    </source>
</evidence>
<accession>A0A1K1RXR5</accession>
<protein>
    <recommendedName>
        <fullName evidence="2">histidine kinase</fullName>
        <ecNumber evidence="2">2.7.13.3</ecNumber>
    </recommendedName>
</protein>
<dbReference type="GO" id="GO:0000155">
    <property type="term" value="F:phosphorelay sensor kinase activity"/>
    <property type="evidence" value="ECO:0007669"/>
    <property type="project" value="InterPro"/>
</dbReference>
<dbReference type="STRING" id="1150368.SAMN02927921_04167"/>
<dbReference type="InterPro" id="IPR003594">
    <property type="entry name" value="HATPase_dom"/>
</dbReference>
<dbReference type="InterPro" id="IPR036890">
    <property type="entry name" value="HATPase_C_sf"/>
</dbReference>
<dbReference type="AlphaFoldDB" id="A0A1K1RXR5"/>
<evidence type="ECO:0000259" key="4">
    <source>
        <dbReference type="PROSITE" id="PS50109"/>
    </source>
</evidence>
<keyword evidence="3" id="KW-0597">Phosphoprotein</keyword>
<dbReference type="SMART" id="SM00388">
    <property type="entry name" value="HisKA"/>
    <property type="match status" value="1"/>
</dbReference>